<evidence type="ECO:0000313" key="5">
    <source>
        <dbReference type="EMBL" id="TLD02801.1"/>
    </source>
</evidence>
<dbReference type="PROSITE" id="PS00041">
    <property type="entry name" value="HTH_ARAC_FAMILY_1"/>
    <property type="match status" value="1"/>
</dbReference>
<evidence type="ECO:0000313" key="6">
    <source>
        <dbReference type="Proteomes" id="UP000306509"/>
    </source>
</evidence>
<dbReference type="PRINTS" id="PR00032">
    <property type="entry name" value="HTHARAC"/>
</dbReference>
<dbReference type="InterPro" id="IPR020449">
    <property type="entry name" value="Tscrpt_reg_AraC-type_HTH"/>
</dbReference>
<evidence type="ECO:0000259" key="4">
    <source>
        <dbReference type="PROSITE" id="PS01124"/>
    </source>
</evidence>
<dbReference type="Proteomes" id="UP000306509">
    <property type="component" value="Unassembled WGS sequence"/>
</dbReference>
<proteinExistence type="predicted"/>
<dbReference type="InterPro" id="IPR037923">
    <property type="entry name" value="HTH-like"/>
</dbReference>
<reference evidence="5 6" key="1">
    <citation type="journal article" date="2019" name="Anaerobe">
        <title>Detection of Robinsoniella peoriensis in multiple bone samples of a trauma patient.</title>
        <authorList>
            <person name="Schrottner P."/>
            <person name="Hartwich K."/>
            <person name="Bunk B."/>
            <person name="Schober I."/>
            <person name="Helbig S."/>
            <person name="Rudolph W.W."/>
            <person name="Gunzer F."/>
        </authorList>
    </citation>
    <scope>NUCLEOTIDE SEQUENCE [LARGE SCALE GENOMIC DNA]</scope>
    <source>
        <strain evidence="5 6">DSM 106044</strain>
    </source>
</reference>
<dbReference type="PANTHER" id="PTHR43280:SF28">
    <property type="entry name" value="HTH-TYPE TRANSCRIPTIONAL ACTIVATOR RHAS"/>
    <property type="match status" value="1"/>
</dbReference>
<dbReference type="PANTHER" id="PTHR43280">
    <property type="entry name" value="ARAC-FAMILY TRANSCRIPTIONAL REGULATOR"/>
    <property type="match status" value="1"/>
</dbReference>
<dbReference type="Gene3D" id="2.60.120.10">
    <property type="entry name" value="Jelly Rolls"/>
    <property type="match status" value="1"/>
</dbReference>
<dbReference type="Pfam" id="PF02311">
    <property type="entry name" value="AraC_binding"/>
    <property type="match status" value="1"/>
</dbReference>
<dbReference type="Gene3D" id="1.10.10.60">
    <property type="entry name" value="Homeodomain-like"/>
    <property type="match status" value="2"/>
</dbReference>
<dbReference type="GO" id="GO:0032259">
    <property type="term" value="P:methylation"/>
    <property type="evidence" value="ECO:0007669"/>
    <property type="project" value="UniProtKB-KW"/>
</dbReference>
<dbReference type="AlphaFoldDB" id="A0A4U8QCN7"/>
<dbReference type="PROSITE" id="PS01124">
    <property type="entry name" value="HTH_ARAC_FAMILY_2"/>
    <property type="match status" value="1"/>
</dbReference>
<dbReference type="EMBL" id="QGQD01000006">
    <property type="protein sequence ID" value="TLD02801.1"/>
    <property type="molecule type" value="Genomic_DNA"/>
</dbReference>
<dbReference type="InterPro" id="IPR014710">
    <property type="entry name" value="RmlC-like_jellyroll"/>
</dbReference>
<keyword evidence="2" id="KW-0238">DNA-binding</keyword>
<comment type="caution">
    <text evidence="5">The sequence shown here is derived from an EMBL/GenBank/DDBJ whole genome shotgun (WGS) entry which is preliminary data.</text>
</comment>
<dbReference type="RefSeq" id="WP_027294043.1">
    <property type="nucleotide sequence ID" value="NZ_CABMJZ010000064.1"/>
</dbReference>
<dbReference type="SUPFAM" id="SSF51215">
    <property type="entry name" value="Regulatory protein AraC"/>
    <property type="match status" value="1"/>
</dbReference>
<dbReference type="EC" id="2.1.1.-" evidence="5"/>
<dbReference type="STRING" id="180332.GCA_000797495_05566"/>
<dbReference type="GO" id="GO:0008168">
    <property type="term" value="F:methyltransferase activity"/>
    <property type="evidence" value="ECO:0007669"/>
    <property type="project" value="UniProtKB-KW"/>
</dbReference>
<keyword evidence="5" id="KW-0489">Methyltransferase</keyword>
<sequence>MGNTRYQLTESGHEKMPVKLLYVTSARYEGDWPSIKHSHYFTELFYVRKGAGNFIVEDKSFPIIKDDLVIINPHLEHTEKSLDTTPLEYVILGVEGLSFSFGDNQEYTVFNCQNNKHNMMFYFTSMLQEIEQKQKNYELVCADLLEVLIINLIRHADFAFEIAPAQKASRECSRIKRYIDSNISDNITLDTLAEMAHLNKYYFAHAFTDSYGLSPINYLSEKRIQASKELLTATDHSIAEIAQLSGFSSQSYFAQSFRKACGMSAGDYRKMMKKT</sequence>
<name>A0A4U8QCN7_9FIRM</name>
<dbReference type="SUPFAM" id="SSF46689">
    <property type="entry name" value="Homeodomain-like"/>
    <property type="match status" value="2"/>
</dbReference>
<feature type="domain" description="HTH araC/xylS-type" evidence="4">
    <location>
        <begin position="173"/>
        <end position="271"/>
    </location>
</feature>
<keyword evidence="6" id="KW-1185">Reference proteome</keyword>
<gene>
    <name evidence="5" type="primary">adaA_2</name>
    <name evidence="5" type="ORF">DSM106044_00300</name>
</gene>
<keyword evidence="1" id="KW-0805">Transcription regulation</keyword>
<evidence type="ECO:0000256" key="1">
    <source>
        <dbReference type="ARBA" id="ARBA00023015"/>
    </source>
</evidence>
<dbReference type="InterPro" id="IPR009057">
    <property type="entry name" value="Homeodomain-like_sf"/>
</dbReference>
<protein>
    <submittedName>
        <fullName evidence="5">Methylphosphotriester-DNA--protein-cysteine S-methyltransferase</fullName>
        <ecNumber evidence="5">2.1.1.-</ecNumber>
    </submittedName>
</protein>
<dbReference type="SMART" id="SM00342">
    <property type="entry name" value="HTH_ARAC"/>
    <property type="match status" value="1"/>
</dbReference>
<dbReference type="InterPro" id="IPR018060">
    <property type="entry name" value="HTH_AraC"/>
</dbReference>
<dbReference type="GO" id="GO:0003700">
    <property type="term" value="F:DNA-binding transcription factor activity"/>
    <property type="evidence" value="ECO:0007669"/>
    <property type="project" value="InterPro"/>
</dbReference>
<accession>A0A4U8QCN7</accession>
<dbReference type="InterPro" id="IPR003313">
    <property type="entry name" value="AraC-bd"/>
</dbReference>
<dbReference type="InterPro" id="IPR018062">
    <property type="entry name" value="HTH_AraC-typ_CS"/>
</dbReference>
<keyword evidence="3" id="KW-0804">Transcription</keyword>
<dbReference type="Pfam" id="PF12833">
    <property type="entry name" value="HTH_18"/>
    <property type="match status" value="1"/>
</dbReference>
<dbReference type="GO" id="GO:0043565">
    <property type="term" value="F:sequence-specific DNA binding"/>
    <property type="evidence" value="ECO:0007669"/>
    <property type="project" value="InterPro"/>
</dbReference>
<organism evidence="5 6">
    <name type="scientific">Robinsoniella peoriensis</name>
    <dbReference type="NCBI Taxonomy" id="180332"/>
    <lineage>
        <taxon>Bacteria</taxon>
        <taxon>Bacillati</taxon>
        <taxon>Bacillota</taxon>
        <taxon>Clostridia</taxon>
        <taxon>Lachnospirales</taxon>
        <taxon>Lachnospiraceae</taxon>
        <taxon>Robinsoniella</taxon>
    </lineage>
</organism>
<evidence type="ECO:0000256" key="2">
    <source>
        <dbReference type="ARBA" id="ARBA00023125"/>
    </source>
</evidence>
<evidence type="ECO:0000256" key="3">
    <source>
        <dbReference type="ARBA" id="ARBA00023163"/>
    </source>
</evidence>
<keyword evidence="5" id="KW-0808">Transferase</keyword>